<protein>
    <submittedName>
        <fullName evidence="2">Uncharacterized protein</fullName>
    </submittedName>
</protein>
<proteinExistence type="predicted"/>
<evidence type="ECO:0000313" key="2">
    <source>
        <dbReference type="EMBL" id="KOM27154.1"/>
    </source>
</evidence>
<evidence type="ECO:0000313" key="3">
    <source>
        <dbReference type="Proteomes" id="UP000053144"/>
    </source>
</evidence>
<feature type="compositionally biased region" description="Polar residues" evidence="1">
    <location>
        <begin position="165"/>
        <end position="174"/>
    </location>
</feature>
<name>A0A0L9TAK6_PHAAN</name>
<gene>
    <name evidence="2" type="ORF">LR48_Vigan404s000500</name>
</gene>
<accession>A0A0L9TAK6</accession>
<dbReference type="EMBL" id="KQ258370">
    <property type="protein sequence ID" value="KOM27154.1"/>
    <property type="molecule type" value="Genomic_DNA"/>
</dbReference>
<reference evidence="3" key="1">
    <citation type="journal article" date="2015" name="Proc. Natl. Acad. Sci. U.S.A.">
        <title>Genome sequencing of adzuki bean (Vigna angularis) provides insight into high starch and low fat accumulation and domestication.</title>
        <authorList>
            <person name="Yang K."/>
            <person name="Tian Z."/>
            <person name="Chen C."/>
            <person name="Luo L."/>
            <person name="Zhao B."/>
            <person name="Wang Z."/>
            <person name="Yu L."/>
            <person name="Li Y."/>
            <person name="Sun Y."/>
            <person name="Li W."/>
            <person name="Chen Y."/>
            <person name="Li Y."/>
            <person name="Zhang Y."/>
            <person name="Ai D."/>
            <person name="Zhao J."/>
            <person name="Shang C."/>
            <person name="Ma Y."/>
            <person name="Wu B."/>
            <person name="Wang M."/>
            <person name="Gao L."/>
            <person name="Sun D."/>
            <person name="Zhang P."/>
            <person name="Guo F."/>
            <person name="Wang W."/>
            <person name="Li Y."/>
            <person name="Wang J."/>
            <person name="Varshney R.K."/>
            <person name="Wang J."/>
            <person name="Ling H.Q."/>
            <person name="Wan P."/>
        </authorList>
    </citation>
    <scope>NUCLEOTIDE SEQUENCE</scope>
    <source>
        <strain evidence="3">cv. Jingnong 6</strain>
    </source>
</reference>
<evidence type="ECO:0000256" key="1">
    <source>
        <dbReference type="SAM" id="MobiDB-lite"/>
    </source>
</evidence>
<sequence>MSRPMEKKCKKKKHPAALHVHLKEVQQKKWVSRSKHASRFYFGESGPEGGIHLDSRVSTFNEERSAQCWRKWGNTQQEVKPTAARHAPHLPSTTFQQHPSFQHCSTWKRSVEVSKEEAAHASSKHRAAHSSVWEVCAWRDSAHLEAQHGSTSHAHSLHGPASRKGVTSSKGQPR</sequence>
<dbReference type="AlphaFoldDB" id="A0A0L9TAK6"/>
<organism evidence="2 3">
    <name type="scientific">Phaseolus angularis</name>
    <name type="common">Azuki bean</name>
    <name type="synonym">Vigna angularis</name>
    <dbReference type="NCBI Taxonomy" id="3914"/>
    <lineage>
        <taxon>Eukaryota</taxon>
        <taxon>Viridiplantae</taxon>
        <taxon>Streptophyta</taxon>
        <taxon>Embryophyta</taxon>
        <taxon>Tracheophyta</taxon>
        <taxon>Spermatophyta</taxon>
        <taxon>Magnoliopsida</taxon>
        <taxon>eudicotyledons</taxon>
        <taxon>Gunneridae</taxon>
        <taxon>Pentapetalae</taxon>
        <taxon>rosids</taxon>
        <taxon>fabids</taxon>
        <taxon>Fabales</taxon>
        <taxon>Fabaceae</taxon>
        <taxon>Papilionoideae</taxon>
        <taxon>50 kb inversion clade</taxon>
        <taxon>NPAAA clade</taxon>
        <taxon>indigoferoid/millettioid clade</taxon>
        <taxon>Phaseoleae</taxon>
        <taxon>Vigna</taxon>
    </lineage>
</organism>
<dbReference type="Proteomes" id="UP000053144">
    <property type="component" value="Unassembled WGS sequence"/>
</dbReference>
<dbReference type="Gramene" id="KOM27154">
    <property type="protein sequence ID" value="KOM27154"/>
    <property type="gene ID" value="LR48_Vigan404s000500"/>
</dbReference>
<feature type="region of interest" description="Disordered" evidence="1">
    <location>
        <begin position="145"/>
        <end position="174"/>
    </location>
</feature>